<dbReference type="SUPFAM" id="SSF52343">
    <property type="entry name" value="Ferredoxin reductase-like, C-terminal NADP-linked domain"/>
    <property type="match status" value="1"/>
</dbReference>
<sequence>MLFNLFKKTKEDQVRTNNYLTLRIRETVVETPDTITVYFDQPEPFLDYKAGQFLTVILEIDGKEERRSYSLCTSPYVDPFPAITVKRLKEGLVSNYINDRFRPGKTISVMKPMGNFITDYHSKNKRHYGMIAGGSGITPIMGIIKSVLVNEPESKVSLLYCSRTEDLIIFGKALENLREKYAGRLEIIHNLSQPKGDWKGLKGRLDSKKIEAFVNVKFIGPEWDNRFFLCGPQGIMDLARETLLAAGYEKERLYSESFYLEPSGNEIPEDTNGQVVRSVTIILDGQEHIVEVIPGKTILEAGLAEDLDMPYSCQSGLCTACRGKLLSGEVKMNEDAGLSENEIKEGYILCCSARPTGPNIRINIE</sequence>
<accession>A0ABV9T882</accession>
<keyword evidence="3" id="KW-0001">2Fe-2S</keyword>
<evidence type="ECO:0000313" key="11">
    <source>
        <dbReference type="EMBL" id="MFC4874957.1"/>
    </source>
</evidence>
<name>A0ABV9T882_9BACT</name>
<dbReference type="InterPro" id="IPR036010">
    <property type="entry name" value="2Fe-2S_ferredoxin-like_sf"/>
</dbReference>
<evidence type="ECO:0000256" key="2">
    <source>
        <dbReference type="ARBA" id="ARBA00022630"/>
    </source>
</evidence>
<dbReference type="InterPro" id="IPR001041">
    <property type="entry name" value="2Fe-2S_ferredoxin-type"/>
</dbReference>
<evidence type="ECO:0000256" key="5">
    <source>
        <dbReference type="ARBA" id="ARBA00022827"/>
    </source>
</evidence>
<dbReference type="PROSITE" id="PS51085">
    <property type="entry name" value="2FE2S_FER_2"/>
    <property type="match status" value="1"/>
</dbReference>
<keyword evidence="4" id="KW-0479">Metal-binding</keyword>
<dbReference type="InterPro" id="IPR017938">
    <property type="entry name" value="Riboflavin_synthase-like_b-brl"/>
</dbReference>
<dbReference type="CDD" id="cd00207">
    <property type="entry name" value="fer2"/>
    <property type="match status" value="1"/>
</dbReference>
<keyword evidence="5" id="KW-0274">FAD</keyword>
<evidence type="ECO:0000259" key="9">
    <source>
        <dbReference type="PROSITE" id="PS51085"/>
    </source>
</evidence>
<dbReference type="CDD" id="cd06214">
    <property type="entry name" value="PA_degradation_oxidoreductase_like"/>
    <property type="match status" value="1"/>
</dbReference>
<keyword evidence="2" id="KW-0285">Flavoprotein</keyword>
<dbReference type="Gene3D" id="3.10.20.30">
    <property type="match status" value="1"/>
</dbReference>
<dbReference type="Pfam" id="PF00175">
    <property type="entry name" value="NAD_binding_1"/>
    <property type="match status" value="1"/>
</dbReference>
<dbReference type="SUPFAM" id="SSF54292">
    <property type="entry name" value="2Fe-2S ferredoxin-like"/>
    <property type="match status" value="1"/>
</dbReference>
<dbReference type="Proteomes" id="UP001595818">
    <property type="component" value="Unassembled WGS sequence"/>
</dbReference>
<dbReference type="InterPro" id="IPR006058">
    <property type="entry name" value="2Fe2S_fd_BS"/>
</dbReference>
<dbReference type="RefSeq" id="WP_377069314.1">
    <property type="nucleotide sequence ID" value="NZ_JBHSJJ010000025.1"/>
</dbReference>
<evidence type="ECO:0000256" key="8">
    <source>
        <dbReference type="ARBA" id="ARBA00023014"/>
    </source>
</evidence>
<dbReference type="PROSITE" id="PS51384">
    <property type="entry name" value="FAD_FR"/>
    <property type="match status" value="1"/>
</dbReference>
<keyword evidence="6" id="KW-0560">Oxidoreductase</keyword>
<dbReference type="PANTHER" id="PTHR47354">
    <property type="entry name" value="NADH OXIDOREDUCTASE HCR"/>
    <property type="match status" value="1"/>
</dbReference>
<dbReference type="SUPFAM" id="SSF63380">
    <property type="entry name" value="Riboflavin synthase domain-like"/>
    <property type="match status" value="1"/>
</dbReference>
<keyword evidence="8" id="KW-0411">Iron-sulfur</keyword>
<dbReference type="InterPro" id="IPR001433">
    <property type="entry name" value="OxRdtase_FAD/NAD-bd"/>
</dbReference>
<evidence type="ECO:0000313" key="12">
    <source>
        <dbReference type="Proteomes" id="UP001595818"/>
    </source>
</evidence>
<gene>
    <name evidence="11" type="ORF">ACFPFU_24855</name>
</gene>
<dbReference type="InterPro" id="IPR039261">
    <property type="entry name" value="FNR_nucleotide-bd"/>
</dbReference>
<proteinExistence type="predicted"/>
<reference evidence="12" key="1">
    <citation type="journal article" date="2019" name="Int. J. Syst. Evol. Microbiol.">
        <title>The Global Catalogue of Microorganisms (GCM) 10K type strain sequencing project: providing services to taxonomists for standard genome sequencing and annotation.</title>
        <authorList>
            <consortium name="The Broad Institute Genomics Platform"/>
            <consortium name="The Broad Institute Genome Sequencing Center for Infectious Disease"/>
            <person name="Wu L."/>
            <person name="Ma J."/>
        </authorList>
    </citation>
    <scope>NUCLEOTIDE SEQUENCE [LARGE SCALE GENOMIC DNA]</scope>
    <source>
        <strain evidence="12">CGMCC 4.7466</strain>
    </source>
</reference>
<dbReference type="InterPro" id="IPR012675">
    <property type="entry name" value="Beta-grasp_dom_sf"/>
</dbReference>
<evidence type="ECO:0000256" key="3">
    <source>
        <dbReference type="ARBA" id="ARBA00022714"/>
    </source>
</evidence>
<evidence type="ECO:0000256" key="6">
    <source>
        <dbReference type="ARBA" id="ARBA00023002"/>
    </source>
</evidence>
<protein>
    <submittedName>
        <fullName evidence="11">2Fe-2S iron-sulfur cluster-binding protein</fullName>
    </submittedName>
</protein>
<keyword evidence="12" id="KW-1185">Reference proteome</keyword>
<dbReference type="Gene3D" id="2.40.30.10">
    <property type="entry name" value="Translation factors"/>
    <property type="match status" value="1"/>
</dbReference>
<keyword evidence="7" id="KW-0408">Iron</keyword>
<feature type="domain" description="2Fe-2S ferredoxin-type" evidence="9">
    <location>
        <begin position="277"/>
        <end position="365"/>
    </location>
</feature>
<dbReference type="PRINTS" id="PR00371">
    <property type="entry name" value="FPNCR"/>
</dbReference>
<dbReference type="InterPro" id="IPR017927">
    <property type="entry name" value="FAD-bd_FR_type"/>
</dbReference>
<evidence type="ECO:0000259" key="10">
    <source>
        <dbReference type="PROSITE" id="PS51384"/>
    </source>
</evidence>
<evidence type="ECO:0000256" key="1">
    <source>
        <dbReference type="ARBA" id="ARBA00001974"/>
    </source>
</evidence>
<dbReference type="PANTHER" id="PTHR47354:SF8">
    <property type="entry name" value="1,2-PHENYLACETYL-COA EPOXIDASE, SUBUNIT E"/>
    <property type="match status" value="1"/>
</dbReference>
<feature type="domain" description="FAD-binding FR-type" evidence="10">
    <location>
        <begin position="17"/>
        <end position="119"/>
    </location>
</feature>
<organism evidence="11 12">
    <name type="scientific">Negadavirga shengliensis</name>
    <dbReference type="NCBI Taxonomy" id="1389218"/>
    <lineage>
        <taxon>Bacteria</taxon>
        <taxon>Pseudomonadati</taxon>
        <taxon>Bacteroidota</taxon>
        <taxon>Cytophagia</taxon>
        <taxon>Cytophagales</taxon>
        <taxon>Cyclobacteriaceae</taxon>
        <taxon>Negadavirga</taxon>
    </lineage>
</organism>
<dbReference type="InterPro" id="IPR008333">
    <property type="entry name" value="Cbr1-like_FAD-bd_dom"/>
</dbReference>
<comment type="caution">
    <text evidence="11">The sequence shown here is derived from an EMBL/GenBank/DDBJ whole genome shotgun (WGS) entry which is preliminary data.</text>
</comment>
<dbReference type="PRINTS" id="PR00406">
    <property type="entry name" value="CYTB5RDTASE"/>
</dbReference>
<dbReference type="EMBL" id="JBHSJJ010000025">
    <property type="protein sequence ID" value="MFC4874957.1"/>
    <property type="molecule type" value="Genomic_DNA"/>
</dbReference>
<dbReference type="Pfam" id="PF00111">
    <property type="entry name" value="Fer2"/>
    <property type="match status" value="1"/>
</dbReference>
<evidence type="ECO:0000256" key="4">
    <source>
        <dbReference type="ARBA" id="ARBA00022723"/>
    </source>
</evidence>
<dbReference type="InterPro" id="IPR050415">
    <property type="entry name" value="MRET"/>
</dbReference>
<evidence type="ECO:0000256" key="7">
    <source>
        <dbReference type="ARBA" id="ARBA00023004"/>
    </source>
</evidence>
<dbReference type="Gene3D" id="3.40.50.80">
    <property type="entry name" value="Nucleotide-binding domain of ferredoxin-NADP reductase (FNR) module"/>
    <property type="match status" value="1"/>
</dbReference>
<dbReference type="Pfam" id="PF00970">
    <property type="entry name" value="FAD_binding_6"/>
    <property type="match status" value="1"/>
</dbReference>
<comment type="cofactor">
    <cofactor evidence="1">
        <name>FAD</name>
        <dbReference type="ChEBI" id="CHEBI:57692"/>
    </cofactor>
</comment>
<dbReference type="PROSITE" id="PS00197">
    <property type="entry name" value="2FE2S_FER_1"/>
    <property type="match status" value="1"/>
</dbReference>
<dbReference type="InterPro" id="IPR001709">
    <property type="entry name" value="Flavoprot_Pyr_Nucl_cyt_Rdtase"/>
</dbReference>